<sequence length="187" mass="20611">MADTLRKRINGREITASDPIFDEIHRLQEENEERLVHLNNTFHTKQKINQILSAIIGAKVDNTVTVMLPFHTDFGKHITLGKHVFINRNAMFVDLGGITLEDHVLIGPRVNLLTVNHLIEPTNRRGLFTKPIHIKKNAWIGAAATILPGVAIGENSVVAAGAIVTKDVPDNVIVVGSPAKITKMIEN</sequence>
<dbReference type="PANTHER" id="PTHR23416:SF23">
    <property type="entry name" value="ACETYLTRANSFERASE C18B11.09C-RELATED"/>
    <property type="match status" value="1"/>
</dbReference>
<evidence type="ECO:0000313" key="4">
    <source>
        <dbReference type="EMBL" id="EUJ30485.1"/>
    </source>
</evidence>
<dbReference type="GO" id="GO:0008374">
    <property type="term" value="F:O-acyltransferase activity"/>
    <property type="evidence" value="ECO:0007669"/>
    <property type="project" value="TreeGrafter"/>
</dbReference>
<organism evidence="4 5">
    <name type="scientific">Listeria cornellensis FSL F6-0969</name>
    <dbReference type="NCBI Taxonomy" id="1265820"/>
    <lineage>
        <taxon>Bacteria</taxon>
        <taxon>Bacillati</taxon>
        <taxon>Bacillota</taxon>
        <taxon>Bacilli</taxon>
        <taxon>Bacillales</taxon>
        <taxon>Listeriaceae</taxon>
        <taxon>Listeria</taxon>
    </lineage>
</organism>
<reference evidence="4 5" key="1">
    <citation type="journal article" date="2014" name="Int. J. Syst. Evol. Microbiol.">
        <title>Listeria floridensis sp. nov., Listeria aquatica sp. nov., Listeria cornellensis sp. nov., Listeria riparia sp. nov. and Listeria grandensis sp. nov., from agricultural and natural environments.</title>
        <authorList>
            <person name="den Bakker H.C."/>
            <person name="Warchocki S."/>
            <person name="Wright E.M."/>
            <person name="Allred A.F."/>
            <person name="Ahlstrom C."/>
            <person name="Manuel C.S."/>
            <person name="Stasiewicz M.J."/>
            <person name="Burrell A."/>
            <person name="Roof S."/>
            <person name="Strawn L."/>
            <person name="Fortes E.D."/>
            <person name="Nightingale K.K."/>
            <person name="Kephart D."/>
            <person name="Wiedmann M."/>
        </authorList>
    </citation>
    <scope>NUCLEOTIDE SEQUENCE [LARGE SCALE GENOMIC DNA]</scope>
    <source>
        <strain evidence="5">FSL F6-969</strain>
    </source>
</reference>
<dbReference type="EMBL" id="AODE01000017">
    <property type="protein sequence ID" value="EUJ30485.1"/>
    <property type="molecule type" value="Genomic_DNA"/>
</dbReference>
<evidence type="ECO:0000256" key="2">
    <source>
        <dbReference type="ARBA" id="ARBA00022679"/>
    </source>
</evidence>
<dbReference type="Proteomes" id="UP000019254">
    <property type="component" value="Unassembled WGS sequence"/>
</dbReference>
<dbReference type="InterPro" id="IPR051159">
    <property type="entry name" value="Hexapeptide_acetyltransf"/>
</dbReference>
<dbReference type="STRING" id="1265820.PCORN_08282"/>
<protein>
    <submittedName>
        <fullName evidence="4">Acetyltransferase</fullName>
    </submittedName>
</protein>
<dbReference type="PANTHER" id="PTHR23416">
    <property type="entry name" value="SIALIC ACID SYNTHASE-RELATED"/>
    <property type="match status" value="1"/>
</dbReference>
<dbReference type="InterPro" id="IPR001451">
    <property type="entry name" value="Hexapep"/>
</dbReference>
<dbReference type="OrthoDB" id="9782926at2"/>
<dbReference type="Pfam" id="PF00132">
    <property type="entry name" value="Hexapep"/>
    <property type="match status" value="1"/>
</dbReference>
<dbReference type="SUPFAM" id="SSF51161">
    <property type="entry name" value="Trimeric LpxA-like enzymes"/>
    <property type="match status" value="1"/>
</dbReference>
<evidence type="ECO:0000313" key="5">
    <source>
        <dbReference type="Proteomes" id="UP000019254"/>
    </source>
</evidence>
<accession>W7C009</accession>
<gene>
    <name evidence="4" type="ORF">PCORN_08282</name>
</gene>
<dbReference type="RefSeq" id="WP_036078893.1">
    <property type="nucleotide sequence ID" value="NZ_AODE01000017.1"/>
</dbReference>
<dbReference type="InterPro" id="IPR011004">
    <property type="entry name" value="Trimer_LpxA-like_sf"/>
</dbReference>
<keyword evidence="2 4" id="KW-0808">Transferase</keyword>
<keyword evidence="5" id="KW-1185">Reference proteome</keyword>
<dbReference type="CDD" id="cd03357">
    <property type="entry name" value="LbH_MAT_GAT"/>
    <property type="match status" value="1"/>
</dbReference>
<dbReference type="Gene3D" id="2.160.10.10">
    <property type="entry name" value="Hexapeptide repeat proteins"/>
    <property type="match status" value="1"/>
</dbReference>
<dbReference type="InterPro" id="IPR018357">
    <property type="entry name" value="Hexapep_transf_CS"/>
</dbReference>
<comment type="caution">
    <text evidence="4">The sequence shown here is derived from an EMBL/GenBank/DDBJ whole genome shotgun (WGS) entry which is preliminary data.</text>
</comment>
<evidence type="ECO:0000256" key="1">
    <source>
        <dbReference type="ARBA" id="ARBA00007274"/>
    </source>
</evidence>
<proteinExistence type="inferred from homology"/>
<dbReference type="PROSITE" id="PS00101">
    <property type="entry name" value="HEXAPEP_TRANSFERASES"/>
    <property type="match status" value="1"/>
</dbReference>
<dbReference type="AlphaFoldDB" id="W7C009"/>
<name>W7C009_9LIST</name>
<dbReference type="PATRIC" id="fig|1265820.5.peg.1619"/>
<comment type="similarity">
    <text evidence="1">Belongs to the transferase hexapeptide repeat family.</text>
</comment>
<keyword evidence="3" id="KW-0677">Repeat</keyword>
<evidence type="ECO:0000256" key="3">
    <source>
        <dbReference type="ARBA" id="ARBA00022737"/>
    </source>
</evidence>